<keyword evidence="2" id="KW-0472">Membrane</keyword>
<name>A0A854D7E9_ACTNA</name>
<sequence>MTASTEAASDSDTDSSPDISDGTAADQPSTDDTDSGAAPGHDAGVGPGSLAFTSFLLALLCFSPFYTLGSNLWDLINGRGLLMEFTDSDPALDRHLSFGHTTVEMINGYSVSYGTVHGMSGSARFFISLFIIIHLLLIASCAVAFVRFIAAIHPDRRGFVDHLFTRGGHLFWLLLGQALSTFTLHMAGLAVSDTYFTDDRAEAESLTGFIPTGNDIPALKSIIILILATHLLLALHRVYQRSSTLAAENTVLRHETEGLV</sequence>
<feature type="transmembrane region" description="Helical" evidence="2">
    <location>
        <begin position="125"/>
        <end position="149"/>
    </location>
</feature>
<keyword evidence="2" id="KW-0812">Transmembrane</keyword>
<comment type="caution">
    <text evidence="3">The sequence shown here is derived from an EMBL/GenBank/DDBJ whole genome shotgun (WGS) entry which is preliminary data.</text>
</comment>
<dbReference type="EMBL" id="MSRR01000009">
    <property type="protein sequence ID" value="OMG37242.1"/>
    <property type="molecule type" value="Genomic_DNA"/>
</dbReference>
<dbReference type="RefSeq" id="WP_003780733.1">
    <property type="nucleotide sequence ID" value="NZ_CBDEMP010000013.1"/>
</dbReference>
<keyword evidence="2" id="KW-1133">Transmembrane helix</keyword>
<feature type="transmembrane region" description="Helical" evidence="2">
    <location>
        <begin position="216"/>
        <end position="235"/>
    </location>
</feature>
<gene>
    <name evidence="3" type="ORF">BKH33_05060</name>
</gene>
<feature type="transmembrane region" description="Helical" evidence="2">
    <location>
        <begin position="170"/>
        <end position="196"/>
    </location>
</feature>
<protein>
    <submittedName>
        <fullName evidence="3">Uncharacterized protein</fullName>
    </submittedName>
</protein>
<feature type="transmembrane region" description="Helical" evidence="2">
    <location>
        <begin position="50"/>
        <end position="69"/>
    </location>
</feature>
<evidence type="ECO:0000313" key="3">
    <source>
        <dbReference type="EMBL" id="OMG37242.1"/>
    </source>
</evidence>
<evidence type="ECO:0000256" key="2">
    <source>
        <dbReference type="SAM" id="Phobius"/>
    </source>
</evidence>
<dbReference type="GeneID" id="64256375"/>
<accession>A0A854D7E9</accession>
<evidence type="ECO:0000256" key="1">
    <source>
        <dbReference type="SAM" id="MobiDB-lite"/>
    </source>
</evidence>
<dbReference type="Proteomes" id="UP000187035">
    <property type="component" value="Unassembled WGS sequence"/>
</dbReference>
<feature type="region of interest" description="Disordered" evidence="1">
    <location>
        <begin position="1"/>
        <end position="40"/>
    </location>
</feature>
<reference evidence="3 4" key="1">
    <citation type="submission" date="2016-12" db="EMBL/GenBank/DDBJ databases">
        <title>Genomic comparison of strains in the 'Actinomyces naeslundii' group.</title>
        <authorList>
            <person name="Mughal S.R."/>
            <person name="Do T."/>
            <person name="Gilbert S.C."/>
            <person name="Witherden E.A."/>
            <person name="Didelot X."/>
            <person name="Beighton D."/>
        </authorList>
    </citation>
    <scope>NUCLEOTIDE SEQUENCE [LARGE SCALE GENOMIC DNA]</scope>
    <source>
        <strain evidence="3 4">NCTC 10301</strain>
    </source>
</reference>
<dbReference type="AlphaFoldDB" id="A0A854D7E9"/>
<organism evidence="3 4">
    <name type="scientific">Actinomyces naeslundii</name>
    <dbReference type="NCBI Taxonomy" id="1655"/>
    <lineage>
        <taxon>Bacteria</taxon>
        <taxon>Bacillati</taxon>
        <taxon>Actinomycetota</taxon>
        <taxon>Actinomycetes</taxon>
        <taxon>Actinomycetales</taxon>
        <taxon>Actinomycetaceae</taxon>
        <taxon>Actinomyces</taxon>
    </lineage>
</organism>
<proteinExistence type="predicted"/>
<evidence type="ECO:0000313" key="4">
    <source>
        <dbReference type="Proteomes" id="UP000187035"/>
    </source>
</evidence>